<proteinExistence type="predicted"/>
<reference evidence="1" key="1">
    <citation type="submission" date="2020-04" db="EMBL/GenBank/DDBJ databases">
        <authorList>
            <person name="Alioto T."/>
            <person name="Alioto T."/>
            <person name="Gomez Garrido J."/>
        </authorList>
    </citation>
    <scope>NUCLEOTIDE SEQUENCE</scope>
    <source>
        <strain evidence="1">A484AB</strain>
    </source>
</reference>
<organism evidence="1 2">
    <name type="scientific">Paramuricea clavata</name>
    <name type="common">Red gorgonian</name>
    <name type="synonym">Violescent sea-whip</name>
    <dbReference type="NCBI Taxonomy" id="317549"/>
    <lineage>
        <taxon>Eukaryota</taxon>
        <taxon>Metazoa</taxon>
        <taxon>Cnidaria</taxon>
        <taxon>Anthozoa</taxon>
        <taxon>Octocorallia</taxon>
        <taxon>Malacalcyonacea</taxon>
        <taxon>Plexauridae</taxon>
        <taxon>Paramuricea</taxon>
    </lineage>
</organism>
<comment type="caution">
    <text evidence="1">The sequence shown here is derived from an EMBL/GenBank/DDBJ whole genome shotgun (WGS) entry which is preliminary data.</text>
</comment>
<dbReference type="EMBL" id="CACRXK020003963">
    <property type="protein sequence ID" value="CAB4000930.1"/>
    <property type="molecule type" value="Genomic_DNA"/>
</dbReference>
<dbReference type="PANTHER" id="PTHR46704:SF9">
    <property type="entry name" value="BHLH DOMAIN-CONTAINING PROTEIN"/>
    <property type="match status" value="1"/>
</dbReference>
<evidence type="ECO:0000313" key="1">
    <source>
        <dbReference type="EMBL" id="CAB4000930.1"/>
    </source>
</evidence>
<evidence type="ECO:0000313" key="2">
    <source>
        <dbReference type="Proteomes" id="UP001152795"/>
    </source>
</evidence>
<dbReference type="AlphaFoldDB" id="A0A6S7HD40"/>
<keyword evidence="2" id="KW-1185">Reference proteome</keyword>
<gene>
    <name evidence="1" type="ORF">PACLA_8A067136</name>
</gene>
<name>A0A6S7HD40_PARCT</name>
<sequence length="387" mass="44448">MIPVKLFNFISWCFGFSDEPEMNSHVTLNEGHLKKVLSIYARTCYLSIQMGELPFHLGKKKTPNFSDIGMESEEESRYWEVHQELARRLDFAYTLMKMHQSEVDLLPGWTGFNMLLRRSNIPPQSKIRYLPIIDGSPSEYSTLYTALQQSINIADELLLERIVLIFDEAIYAKFQQIGWKNKIFMSRFIVRLRDFHTTMSFLSAIGVLFRDAGLQCVNQQRKDLDETQKAHHEKEVENVKTTLQNMVNPSEPGRTELVHFTSGLVGTENVKLKTFSSMTKKVKVSSKSGADATLKSNRNLFAHMLLLAQSREIDMKEVLSFCLGPFLLSLSMEMGLLHKMPKSKLMGLLESSTVDPCVESVPEGNACWSTHKTFDKFFQHRLMSRRP</sequence>
<dbReference type="Proteomes" id="UP001152795">
    <property type="component" value="Unassembled WGS sequence"/>
</dbReference>
<protein>
    <submittedName>
        <fullName evidence="1">Uncharacterized protein</fullName>
    </submittedName>
</protein>
<accession>A0A6S7HD40</accession>
<dbReference type="PANTHER" id="PTHR46704">
    <property type="entry name" value="CXC DOMAIN-CONTAINING PROTEIN-RELATED"/>
    <property type="match status" value="1"/>
</dbReference>